<dbReference type="PANTHER" id="PTHR39418">
    <property type="entry name" value="DEHYDROGENASE-RELATED"/>
    <property type="match status" value="1"/>
</dbReference>
<dbReference type="Gene3D" id="3.30.1330.130">
    <property type="match status" value="1"/>
</dbReference>
<dbReference type="EMBL" id="NJBO01000016">
    <property type="protein sequence ID" value="TKJ40873.1"/>
    <property type="molecule type" value="Genomic_DNA"/>
</dbReference>
<dbReference type="Proteomes" id="UP000317778">
    <property type="component" value="Unassembled WGS sequence"/>
</dbReference>
<sequence length="145" mass="16082">MHKELSHEETLAFLARFHGHIGPYLVLGYRAGVIANRILGEDPFCKRAHTMTGFKPPISCFTDGVQLGSCCTIGKGNITVSDEGEPRVRFELRDGSRSLEISLSDEAKARIAAAHDWDEADRLGRHMLDDPEEKLFIVTHHTPSG</sequence>
<dbReference type="Pfam" id="PF02663">
    <property type="entry name" value="FmdE"/>
    <property type="match status" value="1"/>
</dbReference>
<proteinExistence type="predicted"/>
<feature type="domain" description="Formylmethanofuran dehydrogenase subunit E" evidence="1">
    <location>
        <begin position="17"/>
        <end position="136"/>
    </location>
</feature>
<dbReference type="AlphaFoldDB" id="A0A532V0X7"/>
<reference evidence="2 3" key="1">
    <citation type="submission" date="2017-06" db="EMBL/GenBank/DDBJ databases">
        <title>Novel microbial phyla capable of carbon fixation and sulfur reduction in deep-sea sediments.</title>
        <authorList>
            <person name="Huang J."/>
            <person name="Baker B."/>
            <person name="Wang Y."/>
        </authorList>
    </citation>
    <scope>NUCLEOTIDE SEQUENCE [LARGE SCALE GENOMIC DNA]</scope>
    <source>
        <strain evidence="2">B3_TA06</strain>
    </source>
</reference>
<evidence type="ECO:0000313" key="3">
    <source>
        <dbReference type="Proteomes" id="UP000317778"/>
    </source>
</evidence>
<organism evidence="2 3">
    <name type="scientific">candidate division TA06 bacterium B3_TA06</name>
    <dbReference type="NCBI Taxonomy" id="2012487"/>
    <lineage>
        <taxon>Bacteria</taxon>
        <taxon>Bacteria division TA06</taxon>
    </lineage>
</organism>
<protein>
    <recommendedName>
        <fullName evidence="1">Formylmethanofuran dehydrogenase subunit E domain-containing protein</fullName>
    </recommendedName>
</protein>
<dbReference type="InterPro" id="IPR003814">
    <property type="entry name" value="FmdEsu_dom"/>
</dbReference>
<dbReference type="InterPro" id="IPR053194">
    <property type="entry name" value="tRNA_methyltr_O"/>
</dbReference>
<accession>A0A532V0X7</accession>
<dbReference type="SUPFAM" id="SSF143555">
    <property type="entry name" value="FwdE-like"/>
    <property type="match status" value="1"/>
</dbReference>
<comment type="caution">
    <text evidence="2">The sequence shown here is derived from an EMBL/GenBank/DDBJ whole genome shotgun (WGS) entry which is preliminary data.</text>
</comment>
<name>A0A532V0X7_UNCT6</name>
<dbReference type="PANTHER" id="PTHR39418:SF1">
    <property type="entry name" value="DEHYDROGENASE"/>
    <property type="match status" value="1"/>
</dbReference>
<evidence type="ECO:0000259" key="1">
    <source>
        <dbReference type="Pfam" id="PF02663"/>
    </source>
</evidence>
<evidence type="ECO:0000313" key="2">
    <source>
        <dbReference type="EMBL" id="TKJ40873.1"/>
    </source>
</evidence>
<gene>
    <name evidence="2" type="ORF">CEE36_09015</name>
</gene>